<keyword evidence="1" id="KW-1133">Transmembrane helix</keyword>
<feature type="transmembrane region" description="Helical" evidence="1">
    <location>
        <begin position="261"/>
        <end position="282"/>
    </location>
</feature>
<proteinExistence type="predicted"/>
<evidence type="ECO:0000313" key="2">
    <source>
        <dbReference type="EMBL" id="ROO32505.1"/>
    </source>
</evidence>
<keyword evidence="1" id="KW-0812">Transmembrane</keyword>
<dbReference type="RefSeq" id="WP_123590282.1">
    <property type="nucleotide sequence ID" value="NZ_AYKF01000066.1"/>
</dbReference>
<sequence length="288" mass="31970">MPMTLRASAKRRRAIGYLAGSIGTVLIALSLLGDFTPLGQYSNDAPRSWESFDPEKVTRERSLAALRHDARTRLDDFESATSEAQMLALFETTTTRFSHSDGARYTIFSNWILAAAGLLNRNFSVIRDPERMVAGGHSLICSQSSYLLLTLARQEGIKVRHVGLDGHVVMEAWYDGAWHMFDPDQEVIARTEDGSIASVDDLAERSDLLESAYAQPNQRNLIPIIASQANNSFVSYPEGARFVWTADVLAHVERSTAVLKYVLPLLLVLVGFALLKGAAWPVSRQHHR</sequence>
<evidence type="ECO:0008006" key="4">
    <source>
        <dbReference type="Google" id="ProtNLM"/>
    </source>
</evidence>
<gene>
    <name evidence="2" type="ORF">SAHL_04920</name>
</gene>
<dbReference type="Proteomes" id="UP000285123">
    <property type="component" value="Unassembled WGS sequence"/>
</dbReference>
<organism evidence="2 3">
    <name type="scientific">Salinisphaera orenii YIM 95161</name>
    <dbReference type="NCBI Taxonomy" id="1051139"/>
    <lineage>
        <taxon>Bacteria</taxon>
        <taxon>Pseudomonadati</taxon>
        <taxon>Pseudomonadota</taxon>
        <taxon>Gammaproteobacteria</taxon>
        <taxon>Salinisphaerales</taxon>
        <taxon>Salinisphaeraceae</taxon>
        <taxon>Salinisphaera</taxon>
    </lineage>
</organism>
<dbReference type="AlphaFoldDB" id="A0A423Q209"/>
<name>A0A423Q209_9GAMM</name>
<accession>A0A423Q209</accession>
<keyword evidence="1" id="KW-0472">Membrane</keyword>
<evidence type="ECO:0000256" key="1">
    <source>
        <dbReference type="SAM" id="Phobius"/>
    </source>
</evidence>
<comment type="caution">
    <text evidence="2">The sequence shown here is derived from an EMBL/GenBank/DDBJ whole genome shotgun (WGS) entry which is preliminary data.</text>
</comment>
<protein>
    <recommendedName>
        <fullName evidence="4">Transglutaminase-like domain-containing protein</fullName>
    </recommendedName>
</protein>
<reference evidence="2 3" key="1">
    <citation type="submission" date="2013-10" db="EMBL/GenBank/DDBJ databases">
        <title>Salinisphaera halophila YIM 95161 Genome Sequencing.</title>
        <authorList>
            <person name="Lai Q."/>
            <person name="Li C."/>
            <person name="Shao Z."/>
        </authorList>
    </citation>
    <scope>NUCLEOTIDE SEQUENCE [LARGE SCALE GENOMIC DNA]</scope>
    <source>
        <strain evidence="2 3">YIM 95161</strain>
    </source>
</reference>
<dbReference type="EMBL" id="AYKF01000066">
    <property type="protein sequence ID" value="ROO32505.1"/>
    <property type="molecule type" value="Genomic_DNA"/>
</dbReference>
<evidence type="ECO:0000313" key="3">
    <source>
        <dbReference type="Proteomes" id="UP000285123"/>
    </source>
</evidence>